<gene>
    <name evidence="7" type="primary">pcaH</name>
    <name evidence="7" type="ORF">Mal4_55760</name>
</gene>
<dbReference type="InterPro" id="IPR006311">
    <property type="entry name" value="TAT_signal"/>
</dbReference>
<name>A0A517ZFG7_9PLAN</name>
<dbReference type="EC" id="1.13.11.3" evidence="7"/>
<dbReference type="KEGG" id="mri:Mal4_55760"/>
<dbReference type="GO" id="GO:0018578">
    <property type="term" value="F:protocatechuate 3,4-dioxygenase activity"/>
    <property type="evidence" value="ECO:0007669"/>
    <property type="project" value="UniProtKB-EC"/>
</dbReference>
<comment type="similarity">
    <text evidence="1">Belongs to the intradiol ring-cleavage dioxygenase family.</text>
</comment>
<accession>A0A517ZFG7</accession>
<evidence type="ECO:0000256" key="3">
    <source>
        <dbReference type="ARBA" id="ARBA00023002"/>
    </source>
</evidence>
<organism evidence="7 8">
    <name type="scientific">Maioricimonas rarisocia</name>
    <dbReference type="NCBI Taxonomy" id="2528026"/>
    <lineage>
        <taxon>Bacteria</taxon>
        <taxon>Pseudomonadati</taxon>
        <taxon>Planctomycetota</taxon>
        <taxon>Planctomycetia</taxon>
        <taxon>Planctomycetales</taxon>
        <taxon>Planctomycetaceae</taxon>
        <taxon>Maioricimonas</taxon>
    </lineage>
</organism>
<dbReference type="Pfam" id="PF00775">
    <property type="entry name" value="Dioxygenase_C"/>
    <property type="match status" value="1"/>
</dbReference>
<keyword evidence="8" id="KW-1185">Reference proteome</keyword>
<dbReference type="GO" id="GO:0008199">
    <property type="term" value="F:ferric iron binding"/>
    <property type="evidence" value="ECO:0007669"/>
    <property type="project" value="InterPro"/>
</dbReference>
<dbReference type="OrthoDB" id="9800887at2"/>
<evidence type="ECO:0000256" key="2">
    <source>
        <dbReference type="ARBA" id="ARBA00022964"/>
    </source>
</evidence>
<feature type="chain" id="PRO_5021799538" evidence="5">
    <location>
        <begin position="26"/>
        <end position="245"/>
    </location>
</feature>
<feature type="domain" description="Intradiol ring-cleavage dioxygenases" evidence="6">
    <location>
        <begin position="68"/>
        <end position="96"/>
    </location>
</feature>
<dbReference type="InterPro" id="IPR039387">
    <property type="entry name" value="3_4-PCD"/>
</dbReference>
<dbReference type="EMBL" id="CP036275">
    <property type="protein sequence ID" value="QDU41211.1"/>
    <property type="molecule type" value="Genomic_DNA"/>
</dbReference>
<dbReference type="PANTHER" id="PTHR33711:SF9">
    <property type="entry name" value="PROTOCATECHUATE 3,4-DIOXYGENASE ALPHA CHAIN"/>
    <property type="match status" value="1"/>
</dbReference>
<protein>
    <submittedName>
        <fullName evidence="7">Protocatechuate 3,4-dioxygenase beta chain</fullName>
        <ecNumber evidence="7">1.13.11.3</ecNumber>
    </submittedName>
</protein>
<keyword evidence="2 7" id="KW-0223">Dioxygenase</keyword>
<dbReference type="SUPFAM" id="SSF49482">
    <property type="entry name" value="Aromatic compound dioxygenase"/>
    <property type="match status" value="1"/>
</dbReference>
<keyword evidence="3 7" id="KW-0560">Oxidoreductase</keyword>
<dbReference type="InterPro" id="IPR050770">
    <property type="entry name" value="Intradiol_RC_Dioxygenase"/>
</dbReference>
<dbReference type="Proteomes" id="UP000320496">
    <property type="component" value="Chromosome"/>
</dbReference>
<dbReference type="AlphaFoldDB" id="A0A517ZFG7"/>
<evidence type="ECO:0000259" key="6">
    <source>
        <dbReference type="PROSITE" id="PS00083"/>
    </source>
</evidence>
<proteinExistence type="inferred from homology"/>
<evidence type="ECO:0000313" key="8">
    <source>
        <dbReference type="Proteomes" id="UP000320496"/>
    </source>
</evidence>
<feature type="region of interest" description="Disordered" evidence="4">
    <location>
        <begin position="221"/>
        <end position="245"/>
    </location>
</feature>
<dbReference type="PROSITE" id="PS00083">
    <property type="entry name" value="INTRADIOL_DIOXYGENAS"/>
    <property type="match status" value="1"/>
</dbReference>
<dbReference type="PROSITE" id="PS51318">
    <property type="entry name" value="TAT"/>
    <property type="match status" value="1"/>
</dbReference>
<feature type="signal peptide" evidence="5">
    <location>
        <begin position="1"/>
        <end position="25"/>
    </location>
</feature>
<evidence type="ECO:0000256" key="4">
    <source>
        <dbReference type="SAM" id="MobiDB-lite"/>
    </source>
</evidence>
<dbReference type="InterPro" id="IPR000627">
    <property type="entry name" value="Intradiol_dOase_C"/>
</dbReference>
<dbReference type="InterPro" id="IPR015889">
    <property type="entry name" value="Intradiol_dOase_core"/>
</dbReference>
<evidence type="ECO:0000313" key="7">
    <source>
        <dbReference type="EMBL" id="QDU41211.1"/>
    </source>
</evidence>
<dbReference type="PANTHER" id="PTHR33711">
    <property type="entry name" value="DIOXYGENASE, PUTATIVE (AFU_ORTHOLOGUE AFUA_2G02910)-RELATED"/>
    <property type="match status" value="1"/>
</dbReference>
<dbReference type="RefSeq" id="WP_145372409.1">
    <property type="nucleotide sequence ID" value="NZ_CP036275.1"/>
</dbReference>
<sequence length="245" mass="26866" precursor="true">MFSRRQMLQHSAFAAAAFTTPGLFAELIQTASMTEGPFYPDTLPLDTDNDLLILNDALTPAAGEVTHLTGRVLSATGEPIRNAFVEIWQCDNNGAYLHSGTGNADNRDSNFQGYGRFLTDSKGQYYFRTIKPVPYPGRTPHIHFGISRNGKRIFTTQMLVKGHPGNESDGLFRRINDPKLRETVLVDFQPLPDSKIGALSANFDLVLGHTLEELEDGTLGGGIGKSEWSQQGRGFGPGRGARQPR</sequence>
<dbReference type="CDD" id="cd03459">
    <property type="entry name" value="3_4-PCD"/>
    <property type="match status" value="1"/>
</dbReference>
<keyword evidence="5" id="KW-0732">Signal</keyword>
<dbReference type="Gene3D" id="2.60.130.10">
    <property type="entry name" value="Aromatic compound dioxygenase"/>
    <property type="match status" value="1"/>
</dbReference>
<reference evidence="7 8" key="1">
    <citation type="submission" date="2019-02" db="EMBL/GenBank/DDBJ databases">
        <title>Deep-cultivation of Planctomycetes and their phenomic and genomic characterization uncovers novel biology.</title>
        <authorList>
            <person name="Wiegand S."/>
            <person name="Jogler M."/>
            <person name="Boedeker C."/>
            <person name="Pinto D."/>
            <person name="Vollmers J."/>
            <person name="Rivas-Marin E."/>
            <person name="Kohn T."/>
            <person name="Peeters S.H."/>
            <person name="Heuer A."/>
            <person name="Rast P."/>
            <person name="Oberbeckmann S."/>
            <person name="Bunk B."/>
            <person name="Jeske O."/>
            <person name="Meyerdierks A."/>
            <person name="Storesund J.E."/>
            <person name="Kallscheuer N."/>
            <person name="Luecker S."/>
            <person name="Lage O.M."/>
            <person name="Pohl T."/>
            <person name="Merkel B.J."/>
            <person name="Hornburger P."/>
            <person name="Mueller R.-W."/>
            <person name="Bruemmer F."/>
            <person name="Labrenz M."/>
            <person name="Spormann A.M."/>
            <person name="Op den Camp H."/>
            <person name="Overmann J."/>
            <person name="Amann R."/>
            <person name="Jetten M.S.M."/>
            <person name="Mascher T."/>
            <person name="Medema M.H."/>
            <person name="Devos D.P."/>
            <person name="Kaster A.-K."/>
            <person name="Ovreas L."/>
            <person name="Rohde M."/>
            <person name="Galperin M.Y."/>
            <person name="Jogler C."/>
        </authorList>
    </citation>
    <scope>NUCLEOTIDE SEQUENCE [LARGE SCALE GENOMIC DNA]</scope>
    <source>
        <strain evidence="7 8">Mal4</strain>
    </source>
</reference>
<evidence type="ECO:0000256" key="1">
    <source>
        <dbReference type="ARBA" id="ARBA00007825"/>
    </source>
</evidence>
<evidence type="ECO:0000256" key="5">
    <source>
        <dbReference type="SAM" id="SignalP"/>
    </source>
</evidence>